<dbReference type="AlphaFoldDB" id="A0AAD6XBP8"/>
<feature type="region of interest" description="Disordered" evidence="1">
    <location>
        <begin position="302"/>
        <end position="321"/>
    </location>
</feature>
<accession>A0AAD6XBP8</accession>
<feature type="compositionally biased region" description="Acidic residues" evidence="1">
    <location>
        <begin position="116"/>
        <end position="125"/>
    </location>
</feature>
<feature type="region of interest" description="Disordered" evidence="1">
    <location>
        <begin position="152"/>
        <end position="190"/>
    </location>
</feature>
<proteinExistence type="predicted"/>
<evidence type="ECO:0000256" key="1">
    <source>
        <dbReference type="SAM" id="MobiDB-lite"/>
    </source>
</evidence>
<dbReference type="Proteomes" id="UP001218188">
    <property type="component" value="Unassembled WGS sequence"/>
</dbReference>
<name>A0AAD6XBP8_9AGAR</name>
<feature type="region of interest" description="Disordered" evidence="1">
    <location>
        <begin position="79"/>
        <end position="127"/>
    </location>
</feature>
<feature type="compositionally biased region" description="Basic and acidic residues" evidence="1">
    <location>
        <begin position="310"/>
        <end position="321"/>
    </location>
</feature>
<organism evidence="2 3">
    <name type="scientific">Mycena alexandri</name>
    <dbReference type="NCBI Taxonomy" id="1745969"/>
    <lineage>
        <taxon>Eukaryota</taxon>
        <taxon>Fungi</taxon>
        <taxon>Dikarya</taxon>
        <taxon>Basidiomycota</taxon>
        <taxon>Agaricomycotina</taxon>
        <taxon>Agaricomycetes</taxon>
        <taxon>Agaricomycetidae</taxon>
        <taxon>Agaricales</taxon>
        <taxon>Marasmiineae</taxon>
        <taxon>Mycenaceae</taxon>
        <taxon>Mycena</taxon>
    </lineage>
</organism>
<evidence type="ECO:0000313" key="3">
    <source>
        <dbReference type="Proteomes" id="UP001218188"/>
    </source>
</evidence>
<reference evidence="2" key="1">
    <citation type="submission" date="2023-03" db="EMBL/GenBank/DDBJ databases">
        <title>Massive genome expansion in bonnet fungi (Mycena s.s.) driven by repeated elements and novel gene families across ecological guilds.</title>
        <authorList>
            <consortium name="Lawrence Berkeley National Laboratory"/>
            <person name="Harder C.B."/>
            <person name="Miyauchi S."/>
            <person name="Viragh M."/>
            <person name="Kuo A."/>
            <person name="Thoen E."/>
            <person name="Andreopoulos B."/>
            <person name="Lu D."/>
            <person name="Skrede I."/>
            <person name="Drula E."/>
            <person name="Henrissat B."/>
            <person name="Morin E."/>
            <person name="Kohler A."/>
            <person name="Barry K."/>
            <person name="LaButti K."/>
            <person name="Morin E."/>
            <person name="Salamov A."/>
            <person name="Lipzen A."/>
            <person name="Mereny Z."/>
            <person name="Hegedus B."/>
            <person name="Baldrian P."/>
            <person name="Stursova M."/>
            <person name="Weitz H."/>
            <person name="Taylor A."/>
            <person name="Grigoriev I.V."/>
            <person name="Nagy L.G."/>
            <person name="Martin F."/>
            <person name="Kauserud H."/>
        </authorList>
    </citation>
    <scope>NUCLEOTIDE SEQUENCE</scope>
    <source>
        <strain evidence="2">CBHHK200</strain>
    </source>
</reference>
<evidence type="ECO:0000313" key="2">
    <source>
        <dbReference type="EMBL" id="KAJ7039399.1"/>
    </source>
</evidence>
<gene>
    <name evidence="2" type="ORF">C8F04DRAFT_1255104</name>
</gene>
<comment type="caution">
    <text evidence="2">The sequence shown here is derived from an EMBL/GenBank/DDBJ whole genome shotgun (WGS) entry which is preliminary data.</text>
</comment>
<keyword evidence="3" id="KW-1185">Reference proteome</keyword>
<sequence length="731" mass="78818">MPRLAKTQTKVSASSNAARLQETKAKEVVDQTLFIDDEAQDSDGDGILVDAADVNAGSDSEGYEPDFIDDRVVDDAAELGTPDLTPVPVSSPTQKIPLGKGKSAVKARSGPVIELESSDSEEDLESMAVDDSMYRKPAGVKAAALPPSLLTRSKRTSDLAPVDVEAPSKKRKSDAPISSSSRPQIVADRRESEESAMERWVSSWQLLFALLIPPCIGRCSRFMTAFMVRYLQSNADAQPVEAASRVPRIDFDQIALDKGIAASRKETKRSQASSSNAGLARLSPDWDASKLDSDFGRGIVVDSKGKGKGRSRDRPSVNDHVSDVFHSAPVDEELVDVVSARDAQQKSQLEGFVVKKRAVVAPVTAGGLAHDDPALTLAQYFKENSTVVALGDQEDTDDALREEAEPPSTVFLEDLENYKAFYDPDAPCGVFDPDLQDPALALTYRKLPPLPAGRQLLAVYDPSRNAGGSSDADIKGGRAKFSSWRRHLKTMLAKNCIGSLPFASASKRPLELRGRSVLLVDGQIAVCLSAIFCTDSVVVNAGKIGARSERYRKWIAGIFHNQDWERFESVVCLVFGEDIMYTQINNKKAVSFLSMISPVDAGTSGKDTEAQFSRIAPVDMFSPVVSTTPTKPRVGGSKGSPVKAKTLLAHNDFLPVFDARKTPIDFSTDLGRLGTVLPAFTGEIPFSSFVVVGYSVSAYSAALSGTTERVPHVGCNVLWAIVCGTPVLKRK</sequence>
<dbReference type="EMBL" id="JARJCM010000027">
    <property type="protein sequence ID" value="KAJ7039399.1"/>
    <property type="molecule type" value="Genomic_DNA"/>
</dbReference>
<protein>
    <submittedName>
        <fullName evidence="2">Uncharacterized protein</fullName>
    </submittedName>
</protein>